<dbReference type="RefSeq" id="WP_179432887.1">
    <property type="nucleotide sequence ID" value="NZ_BAABLC010000001.1"/>
</dbReference>
<accession>A0A7Y9JMY6</accession>
<proteinExistence type="predicted"/>
<keyword evidence="1" id="KW-1133">Transmembrane helix</keyword>
<keyword evidence="3" id="KW-1185">Reference proteome</keyword>
<feature type="transmembrane region" description="Helical" evidence="1">
    <location>
        <begin position="12"/>
        <end position="31"/>
    </location>
</feature>
<sequence length="50" mass="5177">MARIAGRKTALTWVAGVFCAGVIALLGYLAIPMLPVIGDYVAGMVRSLIG</sequence>
<protein>
    <submittedName>
        <fullName evidence="2">Uncharacterized protein</fullName>
    </submittedName>
</protein>
<evidence type="ECO:0000313" key="2">
    <source>
        <dbReference type="EMBL" id="NYD54516.1"/>
    </source>
</evidence>
<organism evidence="2 3">
    <name type="scientific">Microbacterium pseudoresistens</name>
    <dbReference type="NCBI Taxonomy" id="640634"/>
    <lineage>
        <taxon>Bacteria</taxon>
        <taxon>Bacillati</taxon>
        <taxon>Actinomycetota</taxon>
        <taxon>Actinomycetes</taxon>
        <taxon>Micrococcales</taxon>
        <taxon>Microbacteriaceae</taxon>
        <taxon>Microbacterium</taxon>
    </lineage>
</organism>
<evidence type="ECO:0000256" key="1">
    <source>
        <dbReference type="SAM" id="Phobius"/>
    </source>
</evidence>
<reference evidence="2 3" key="1">
    <citation type="submission" date="2020-07" db="EMBL/GenBank/DDBJ databases">
        <title>Sequencing the genomes of 1000 actinobacteria strains.</title>
        <authorList>
            <person name="Klenk H.-P."/>
        </authorList>
    </citation>
    <scope>NUCLEOTIDE SEQUENCE [LARGE SCALE GENOMIC DNA]</scope>
    <source>
        <strain evidence="2 3">DSM 22185</strain>
    </source>
</reference>
<dbReference type="AlphaFoldDB" id="A0A7Y9JMY6"/>
<evidence type="ECO:0000313" key="3">
    <source>
        <dbReference type="Proteomes" id="UP000552045"/>
    </source>
</evidence>
<gene>
    <name evidence="2" type="ORF">BKA02_001571</name>
</gene>
<keyword evidence="1" id="KW-0472">Membrane</keyword>
<name>A0A7Y9JMY6_9MICO</name>
<comment type="caution">
    <text evidence="2">The sequence shown here is derived from an EMBL/GenBank/DDBJ whole genome shotgun (WGS) entry which is preliminary data.</text>
</comment>
<dbReference type="Proteomes" id="UP000552045">
    <property type="component" value="Unassembled WGS sequence"/>
</dbReference>
<dbReference type="EMBL" id="JACCBH010000001">
    <property type="protein sequence ID" value="NYD54516.1"/>
    <property type="molecule type" value="Genomic_DNA"/>
</dbReference>
<keyword evidence="1" id="KW-0812">Transmembrane</keyword>